<proteinExistence type="predicted"/>
<evidence type="ECO:0000313" key="1">
    <source>
        <dbReference type="EMBL" id="ARQ95556.1"/>
    </source>
</evidence>
<keyword evidence="2" id="KW-1185">Reference proteome</keyword>
<accession>A0A1X9SHK3</accession>
<dbReference type="Proteomes" id="UP000221286">
    <property type="component" value="Segment"/>
</dbReference>
<sequence>MNRRSGEMYFRICERCLKRFEKEIKLNNVSEEVIDIVPYYNCKLWVTHDFEKDINEELDKIKYEGWGMEYTIDCAETSYDVYHYDNVLKKYWINKEERIIKLKSLEDLDQLQKEINEDLIIGKNNSILIYDSYIE</sequence>
<dbReference type="EMBL" id="KY947509">
    <property type="protein sequence ID" value="ARQ95556.1"/>
    <property type="molecule type" value="Genomic_DNA"/>
</dbReference>
<name>A0A1X9SHK3_9CAUD</name>
<evidence type="ECO:0000313" key="2">
    <source>
        <dbReference type="Proteomes" id="UP000221286"/>
    </source>
</evidence>
<gene>
    <name evidence="1" type="ORF">SERPOUNCE_21</name>
</gene>
<organism evidence="1 2">
    <name type="scientific">Bacillus phage SerPounce</name>
    <dbReference type="NCBI Taxonomy" id="1983413"/>
    <lineage>
        <taxon>Viruses</taxon>
        <taxon>Duplodnaviria</taxon>
        <taxon>Heunggongvirae</taxon>
        <taxon>Uroviricota</taxon>
        <taxon>Caudoviricetes</taxon>
        <taxon>Salasmaviridae</taxon>
        <taxon>Northropvirinae</taxon>
        <taxon>Claudivirus</taxon>
        <taxon>Claudivirus serpounce</taxon>
    </lineage>
</organism>
<reference evidence="2" key="1">
    <citation type="submission" date="2017-04" db="EMBL/GenBank/DDBJ databases">
        <authorList>
            <person name="Abille Z."/>
            <person name="Afsharjavan R."/>
            <person name="Alms C.E."/>
            <person name="Anil A."/>
            <person name="Azuma E.A."/>
            <person name="Boateng D."/>
            <person name="Bowden K.V."/>
            <person name="Bui Q."/>
            <person name="Callaghan K.D."/>
            <person name="Canova P.N."/>
            <person name="Carter A.-G.V."/>
            <person name="Carty B."/>
            <person name="Choudhary A."/>
            <person name="Chugh K."/>
            <person name="Clark C.B."/>
            <person name="Clark J."/>
            <person name="Cortez R."/>
            <person name="Dalwadi R.M."/>
            <person name="Daou G."/>
            <person name="Das M."/>
            <person name="Dasari S."/>
            <person name="Davis E.H."/>
            <person name="Defreitas N."/>
            <person name="Demirji J."/>
            <person name="Endres C."/>
            <person name="Fakhar S."/>
            <person name="Feeley N."/>
            <person name="Flores D.C."/>
            <person name="Fowler A.R."/>
            <person name="George T."/>
            <person name="Greis H.L."/>
            <person name="Groleau D.L."/>
            <person name="Gulati J.K."/>
            <person name="Guzman W."/>
            <person name="Hallworth A.N."/>
            <person name="Hariri A."/>
            <person name="Haya V.N."/>
            <person name="Hoffman A.K."/>
            <person name="Horne B."/>
            <person name="Howard T."/>
            <person name="Iglesia A.J."/>
            <person name="Ijezie O.D."/>
            <person name="Incognito N.A."/>
            <person name="Inen J.A."/>
            <person name="Jaiswal A."/>
            <person name="Jezek R.A."/>
            <person name="Kawa A.C."/>
            <person name="Khan F."/>
            <person name="Khin A.C."/>
            <person name="Knapo J."/>
            <person name="Kong A.S."/>
            <person name="Le B.Q."/>
            <person name="Le Q.M."/>
            <person name="Le T.-H.M."/>
            <person name="Lee M."/>
            <person name="Lockwood J.L."/>
            <person name="Loto-Rojas G.S."/>
            <person name="Mantzavinos A."/>
            <person name="Martinez D.R."/>
            <person name="Meadows A.R."/>
            <person name="Mehr S."/>
            <person name="Mellon M.N."/>
            <person name="Memon S."/>
            <person name="Miller B."/>
            <person name="Min S."/>
            <person name="Mitchell L.M."/>
            <person name="Mohamed I.R."/>
            <person name="Mohammed F.O."/>
            <person name="More S."/>
            <person name="Muntaha S."/>
            <person name="Nadeem I."/>
            <person name="Ndjeumen-Njinguet A.S."/>
            <person name="Ng P."/>
            <person name="Ngu V.E."/>
            <person name="Nguyen B.N."/>
            <person name="OHern C.T."/>
            <person name="Oboh U.S."/>
            <person name="Pagano C.W."/>
            <person name="Panakal P.R."/>
            <person name="Park D.A."/>
            <person name="Parsana D."/>
            <person name="Patel P."/>
            <person name="Patel V.S."/>
            <person name="Patwardhan V.M."/>
            <person name="Pawar S.D."/>
            <person name="Payne V.R."/>
            <person name="Petricel I.M."/>
            <person name="Phillips C."/>
            <person name="Puglisi K.M."/>
            <person name="Ramaprasad G."/>
            <person name="Raza A.S."/>
            <person name="Rivera-Oven A.G."/>
            <person name="Robins E."/>
            <person name="Roeun D.C."/>
            <person name="Rostovtseva N."/>
            <person name="Sadat M."/>
            <person name="Seas A."/>
            <person name="So E.J."/>
            <person name="Sogbesan C."/>
            <person name="Strumsky L.A."/>
            <person name="Sun J.L."/>
            <person name="Sutherland H.J."/>
            <person name="Tchakounte I."/>
            <person name="Tewell J.R."/>
            <person name="Thapa D.J."/>
            <person name="Tkach Y."/>
            <person name="Tran C.D."/>
            <person name="Tran V."/>
            <person name="Vithayathil T."/>
            <person name="Vivekanandan A."/>
            <person name="Wang S.R."/>
            <person name="White E."/>
            <person name="Yang A.L."/>
            <person name="Ye D.T."/>
            <person name="Yirenkyi M."/>
            <person name="Zarb J.S."/>
            <person name="Zhang S."/>
            <person name="Zhou M.T."/>
            <person name="Cao A."/>
            <person name="Nguyen K.M."/>
            <person name="Patel K."/>
            <person name="Patel P."/>
            <person name="Pennington E."/>
            <person name="Sendze O."/>
            <person name="Zahangir S."/>
            <person name="Correa-Mendez M."/>
            <person name="Fabian M.F."/>
            <person name="Liu S."/>
            <person name="Jethmalani Y."/>
            <person name="Nunn R."/>
            <person name="Prakash A."/>
            <person name="Louise T."/>
            <person name="Johnson A."/>
            <person name="Erill I."/>
            <person name="Caruso S.M."/>
        </authorList>
    </citation>
    <scope>NUCLEOTIDE SEQUENCE [LARGE SCALE GENOMIC DNA]</scope>
</reference>
<protein>
    <submittedName>
        <fullName evidence="1">Uncharacterized protein</fullName>
    </submittedName>
</protein>